<reference evidence="1 2" key="1">
    <citation type="submission" date="2017-03" db="EMBL/GenBank/DDBJ databases">
        <title>WGS assembly of Porphyra umbilicalis.</title>
        <authorList>
            <person name="Brawley S.H."/>
            <person name="Blouin N.A."/>
            <person name="Ficko-Blean E."/>
            <person name="Wheeler G.L."/>
            <person name="Lohr M."/>
            <person name="Goodson H.V."/>
            <person name="Jenkins J.W."/>
            <person name="Blaby-Haas C.E."/>
            <person name="Helliwell K.E."/>
            <person name="Chan C."/>
            <person name="Marriage T."/>
            <person name="Bhattacharya D."/>
            <person name="Klein A.S."/>
            <person name="Badis Y."/>
            <person name="Brodie J."/>
            <person name="Cao Y."/>
            <person name="Collen J."/>
            <person name="Dittami S.M."/>
            <person name="Gachon C.M."/>
            <person name="Green B.R."/>
            <person name="Karpowicz S."/>
            <person name="Kim J.W."/>
            <person name="Kudahl U."/>
            <person name="Lin S."/>
            <person name="Michel G."/>
            <person name="Mittag M."/>
            <person name="Olson B.J."/>
            <person name="Pangilinan J."/>
            <person name="Peng Y."/>
            <person name="Qiu H."/>
            <person name="Shu S."/>
            <person name="Singer J.T."/>
            <person name="Smith A.G."/>
            <person name="Sprecher B.N."/>
            <person name="Wagner V."/>
            <person name="Wang W."/>
            <person name="Wang Z.-Y."/>
            <person name="Yan J."/>
            <person name="Yarish C."/>
            <person name="Zoeuner-Riek S."/>
            <person name="Zhuang Y."/>
            <person name="Zou Y."/>
            <person name="Lindquist E.A."/>
            <person name="Grimwood J."/>
            <person name="Barry K."/>
            <person name="Rokhsar D.S."/>
            <person name="Schmutz J."/>
            <person name="Stiller J.W."/>
            <person name="Grossman A.R."/>
            <person name="Prochnik S.E."/>
        </authorList>
    </citation>
    <scope>NUCLEOTIDE SEQUENCE [LARGE SCALE GENOMIC DNA]</scope>
    <source>
        <strain evidence="1">4086291</strain>
    </source>
</reference>
<organism evidence="1 2">
    <name type="scientific">Porphyra umbilicalis</name>
    <name type="common">Purple laver</name>
    <name type="synonym">Red alga</name>
    <dbReference type="NCBI Taxonomy" id="2786"/>
    <lineage>
        <taxon>Eukaryota</taxon>
        <taxon>Rhodophyta</taxon>
        <taxon>Bangiophyceae</taxon>
        <taxon>Bangiales</taxon>
        <taxon>Bangiaceae</taxon>
        <taxon>Porphyra</taxon>
    </lineage>
</organism>
<name>A0A1X6PJP4_PORUM</name>
<evidence type="ECO:0000313" key="2">
    <source>
        <dbReference type="Proteomes" id="UP000218209"/>
    </source>
</evidence>
<dbReference type="AlphaFoldDB" id="A0A1X6PJP4"/>
<protein>
    <submittedName>
        <fullName evidence="1">Uncharacterized protein</fullName>
    </submittedName>
</protein>
<keyword evidence="2" id="KW-1185">Reference proteome</keyword>
<proteinExistence type="predicted"/>
<dbReference type="EMBL" id="KV918766">
    <property type="protein sequence ID" value="OSX81025.1"/>
    <property type="molecule type" value="Genomic_DNA"/>
</dbReference>
<sequence>MVFSWCTMLRPDNLLGLACRDEHGHTRWLRVRYSQLKTNVAGTAPTPAYYFWSSRASDTEMRASADCDGAGACVRCPWLWCDLPFFCSLYVHLRQGSPGFSMSSAVPFLVTHAGGEAGAWGGMGNAPVTKVWWKTHLDSFVVSFDPELSARGVAGLYGFRRGATQFWLAQTGDVEMVMRMGVWKASSSRFLFYILNFECRGTIRARIKNKLRVDRSDFRVRLEEMIERFM</sequence>
<dbReference type="Proteomes" id="UP000218209">
    <property type="component" value="Unassembled WGS sequence"/>
</dbReference>
<evidence type="ECO:0000313" key="1">
    <source>
        <dbReference type="EMBL" id="OSX81025.1"/>
    </source>
</evidence>
<gene>
    <name evidence="1" type="ORF">BU14_0027s0051</name>
</gene>
<accession>A0A1X6PJP4</accession>